<feature type="transmembrane region" description="Helical" evidence="16">
    <location>
        <begin position="68"/>
        <end position="90"/>
    </location>
</feature>
<comment type="subcellular location">
    <subcellularLocation>
        <location evidence="1">Membrane</location>
        <topology evidence="1">Single-pass membrane protein</topology>
    </subcellularLocation>
</comment>
<dbReference type="Gene3D" id="1.10.510.10">
    <property type="entry name" value="Transferase(Phosphotransferase) domain 1"/>
    <property type="match status" value="1"/>
</dbReference>
<keyword evidence="3" id="KW-0597">Phosphoprotein</keyword>
<evidence type="ECO:0000256" key="1">
    <source>
        <dbReference type="ARBA" id="ARBA00004167"/>
    </source>
</evidence>
<evidence type="ECO:0000256" key="17">
    <source>
        <dbReference type="SAM" id="SignalP"/>
    </source>
</evidence>
<keyword evidence="8 14" id="KW-0067">ATP-binding</keyword>
<feature type="signal peptide" evidence="17">
    <location>
        <begin position="1"/>
        <end position="23"/>
    </location>
</feature>
<dbReference type="SUPFAM" id="SSF56112">
    <property type="entry name" value="Protein kinase-like (PK-like)"/>
    <property type="match status" value="1"/>
</dbReference>
<evidence type="ECO:0000256" key="16">
    <source>
        <dbReference type="SAM" id="Phobius"/>
    </source>
</evidence>
<dbReference type="FunFam" id="1.10.510.10:FF:000146">
    <property type="entry name" value="LRR receptor-like serine/threonine-protein kinase IOS1"/>
    <property type="match status" value="1"/>
</dbReference>
<evidence type="ECO:0000256" key="12">
    <source>
        <dbReference type="PIRSR" id="PIRSR000615-1"/>
    </source>
</evidence>
<dbReference type="InterPro" id="IPR017441">
    <property type="entry name" value="Protein_kinase_ATP_BS"/>
</dbReference>
<feature type="binding site" evidence="13">
    <location>
        <position position="281"/>
    </location>
    <ligand>
        <name>Mg(2+)</name>
        <dbReference type="ChEBI" id="CHEBI:18420"/>
    </ligand>
</feature>
<keyword evidence="10 16" id="KW-0472">Membrane</keyword>
<proteinExistence type="predicted"/>
<dbReference type="PANTHER" id="PTHR45631:SF202">
    <property type="entry name" value="SENESCENCE-INDUCED RECEPTOR-LIKE SERINE_THREONINE-PROTEIN KINASE"/>
    <property type="match status" value="1"/>
</dbReference>
<keyword evidence="7" id="KW-0418">Kinase</keyword>
<feature type="active site" description="Proton acceptor" evidence="12">
    <location>
        <position position="276"/>
    </location>
</feature>
<name>A0AAE0E9Z2_9ROSI</name>
<dbReference type="EMBL" id="JANJYJ010000004">
    <property type="protein sequence ID" value="KAK3220072.1"/>
    <property type="molecule type" value="Genomic_DNA"/>
</dbReference>
<evidence type="ECO:0000256" key="14">
    <source>
        <dbReference type="PROSITE-ProRule" id="PRU10141"/>
    </source>
</evidence>
<keyword evidence="5 16" id="KW-0812">Transmembrane</keyword>
<feature type="region of interest" description="Disordered" evidence="15">
    <location>
        <begin position="433"/>
        <end position="458"/>
    </location>
</feature>
<keyword evidence="4" id="KW-0808">Transferase</keyword>
<feature type="compositionally biased region" description="Polar residues" evidence="15">
    <location>
        <begin position="447"/>
        <end position="458"/>
    </location>
</feature>
<feature type="chain" id="PRO_5042020975" description="Protein kinase domain-containing protein" evidence="17">
    <location>
        <begin position="24"/>
        <end position="458"/>
    </location>
</feature>
<dbReference type="PROSITE" id="PS50011">
    <property type="entry name" value="PROTEIN_KINASE_DOM"/>
    <property type="match status" value="1"/>
</dbReference>
<evidence type="ECO:0000256" key="6">
    <source>
        <dbReference type="ARBA" id="ARBA00022741"/>
    </source>
</evidence>
<feature type="binding site" evidence="14">
    <location>
        <position position="179"/>
    </location>
    <ligand>
        <name>ATP</name>
        <dbReference type="ChEBI" id="CHEBI:30616"/>
    </ligand>
</feature>
<keyword evidence="2" id="KW-0723">Serine/threonine-protein kinase</keyword>
<reference evidence="19" key="1">
    <citation type="journal article" date="2023" name="Plant J.">
        <title>Genome sequences and population genomics provide insights into the demographic history, inbreeding, and mutation load of two 'living fossil' tree species of Dipteronia.</title>
        <authorList>
            <person name="Feng Y."/>
            <person name="Comes H.P."/>
            <person name="Chen J."/>
            <person name="Zhu S."/>
            <person name="Lu R."/>
            <person name="Zhang X."/>
            <person name="Li P."/>
            <person name="Qiu J."/>
            <person name="Olsen K.M."/>
            <person name="Qiu Y."/>
        </authorList>
    </citation>
    <scope>NUCLEOTIDE SEQUENCE</scope>
    <source>
        <strain evidence="19">NBL</strain>
    </source>
</reference>
<evidence type="ECO:0000256" key="8">
    <source>
        <dbReference type="ARBA" id="ARBA00022840"/>
    </source>
</evidence>
<sequence length="458" mass="51431">MLGLLVRFTVCIYLLYFCRNITGNNLTGSVPIELIERSKKGSLSLSVDGNPNLCSSCNMMKKKKKKTVVVPIVASVASVFILISLSVFFWKHKGIRIIKQSMTSITFFNKKIKTNLKDANFGMTDPKKPNIGALKLKNQQFTYAEIVKMTNNFEMLLGEGSFGKVFHGYLDDDTEVAVKMLSESSQQGYDQFEAEVKLLLTVHHRNLTELYGYCDEGNHVGLIYECMANGNLKEHLRADRNADVLSWEGRLRIAVESAQGLEYLHYGCKPPRVHRDVKSANILLDNKFQAKIADFGLIRSFPGEGGSHVSTVVAGTFGYLDPEYFESNRLTAKSDVYSFGVVLLEIITNRSVITNTNENSHIKQWVGFMLAQGDIKNIVDQRLHGDFDSNSAWKIVELAMHCVSQTSIRRPTMSHVVIVLKDCLAMEMARKDGHANEPKDQHEMFNVNLNSELGPTAR</sequence>
<feature type="domain" description="Protein kinase" evidence="18">
    <location>
        <begin position="151"/>
        <end position="445"/>
    </location>
</feature>
<dbReference type="PANTHER" id="PTHR45631">
    <property type="entry name" value="OS07G0107800 PROTEIN-RELATED"/>
    <property type="match status" value="1"/>
</dbReference>
<keyword evidence="17" id="KW-0732">Signal</keyword>
<evidence type="ECO:0000313" key="20">
    <source>
        <dbReference type="Proteomes" id="UP001281410"/>
    </source>
</evidence>
<feature type="compositionally biased region" description="Basic and acidic residues" evidence="15">
    <location>
        <begin position="433"/>
        <end position="443"/>
    </location>
</feature>
<dbReference type="GO" id="GO:0016020">
    <property type="term" value="C:membrane"/>
    <property type="evidence" value="ECO:0007669"/>
    <property type="project" value="UniProtKB-SubCell"/>
</dbReference>
<evidence type="ECO:0000256" key="15">
    <source>
        <dbReference type="SAM" id="MobiDB-lite"/>
    </source>
</evidence>
<dbReference type="FunFam" id="3.30.200.20:FF:000394">
    <property type="entry name" value="Leucine-rich repeat receptor-like protein kinase"/>
    <property type="match status" value="1"/>
</dbReference>
<evidence type="ECO:0000256" key="10">
    <source>
        <dbReference type="ARBA" id="ARBA00023136"/>
    </source>
</evidence>
<dbReference type="AlphaFoldDB" id="A0AAE0E9Z2"/>
<dbReference type="CDD" id="cd14066">
    <property type="entry name" value="STKc_IRAK"/>
    <property type="match status" value="1"/>
</dbReference>
<organism evidence="19 20">
    <name type="scientific">Dipteronia sinensis</name>
    <dbReference type="NCBI Taxonomy" id="43782"/>
    <lineage>
        <taxon>Eukaryota</taxon>
        <taxon>Viridiplantae</taxon>
        <taxon>Streptophyta</taxon>
        <taxon>Embryophyta</taxon>
        <taxon>Tracheophyta</taxon>
        <taxon>Spermatophyta</taxon>
        <taxon>Magnoliopsida</taxon>
        <taxon>eudicotyledons</taxon>
        <taxon>Gunneridae</taxon>
        <taxon>Pentapetalae</taxon>
        <taxon>rosids</taxon>
        <taxon>malvids</taxon>
        <taxon>Sapindales</taxon>
        <taxon>Sapindaceae</taxon>
        <taxon>Hippocastanoideae</taxon>
        <taxon>Acereae</taxon>
        <taxon>Dipteronia</taxon>
    </lineage>
</organism>
<dbReference type="SMART" id="SM00220">
    <property type="entry name" value="S_TKc"/>
    <property type="match status" value="1"/>
</dbReference>
<comment type="caution">
    <text evidence="19">The sequence shown here is derived from an EMBL/GenBank/DDBJ whole genome shotgun (WGS) entry which is preliminary data.</text>
</comment>
<evidence type="ECO:0000256" key="3">
    <source>
        <dbReference type="ARBA" id="ARBA00022553"/>
    </source>
</evidence>
<dbReference type="InterPro" id="IPR001245">
    <property type="entry name" value="Ser-Thr/Tyr_kinase_cat_dom"/>
</dbReference>
<dbReference type="Gene3D" id="3.30.200.20">
    <property type="entry name" value="Phosphorylase Kinase, domain 1"/>
    <property type="match status" value="1"/>
</dbReference>
<evidence type="ECO:0000256" key="11">
    <source>
        <dbReference type="ARBA" id="ARBA00023170"/>
    </source>
</evidence>
<evidence type="ECO:0000256" key="9">
    <source>
        <dbReference type="ARBA" id="ARBA00022989"/>
    </source>
</evidence>
<accession>A0AAE0E9Z2</accession>
<evidence type="ECO:0000313" key="19">
    <source>
        <dbReference type="EMBL" id="KAK3220072.1"/>
    </source>
</evidence>
<dbReference type="InterPro" id="IPR011009">
    <property type="entry name" value="Kinase-like_dom_sf"/>
</dbReference>
<dbReference type="InterPro" id="IPR000719">
    <property type="entry name" value="Prot_kinase_dom"/>
</dbReference>
<dbReference type="GO" id="GO:0005524">
    <property type="term" value="F:ATP binding"/>
    <property type="evidence" value="ECO:0007669"/>
    <property type="project" value="UniProtKB-UniRule"/>
</dbReference>
<dbReference type="Pfam" id="PF07714">
    <property type="entry name" value="PK_Tyr_Ser-Thr"/>
    <property type="match status" value="1"/>
</dbReference>
<dbReference type="Proteomes" id="UP001281410">
    <property type="component" value="Unassembled WGS sequence"/>
</dbReference>
<keyword evidence="6 14" id="KW-0547">Nucleotide-binding</keyword>
<feature type="binding site" evidence="13">
    <location>
        <position position="294"/>
    </location>
    <ligand>
        <name>Mg(2+)</name>
        <dbReference type="ChEBI" id="CHEBI:18420"/>
    </ligand>
</feature>
<protein>
    <recommendedName>
        <fullName evidence="18">Protein kinase domain-containing protein</fullName>
    </recommendedName>
</protein>
<keyword evidence="11" id="KW-0675">Receptor</keyword>
<evidence type="ECO:0000256" key="5">
    <source>
        <dbReference type="ARBA" id="ARBA00022692"/>
    </source>
</evidence>
<dbReference type="PROSITE" id="PS00107">
    <property type="entry name" value="PROTEIN_KINASE_ATP"/>
    <property type="match status" value="1"/>
</dbReference>
<dbReference type="GO" id="GO:0046872">
    <property type="term" value="F:metal ion binding"/>
    <property type="evidence" value="ECO:0007669"/>
    <property type="project" value="UniProtKB-KW"/>
</dbReference>
<dbReference type="GO" id="GO:0004674">
    <property type="term" value="F:protein serine/threonine kinase activity"/>
    <property type="evidence" value="ECO:0007669"/>
    <property type="project" value="UniProtKB-KW"/>
</dbReference>
<keyword evidence="13" id="KW-0460">Magnesium</keyword>
<keyword evidence="9 16" id="KW-1133">Transmembrane helix</keyword>
<keyword evidence="13" id="KW-0479">Metal-binding</keyword>
<gene>
    <name evidence="19" type="ORF">Dsin_014042</name>
</gene>
<keyword evidence="20" id="KW-1185">Reference proteome</keyword>
<evidence type="ECO:0000256" key="7">
    <source>
        <dbReference type="ARBA" id="ARBA00022777"/>
    </source>
</evidence>
<evidence type="ECO:0000256" key="2">
    <source>
        <dbReference type="ARBA" id="ARBA00022527"/>
    </source>
</evidence>
<evidence type="ECO:0000256" key="4">
    <source>
        <dbReference type="ARBA" id="ARBA00022679"/>
    </source>
</evidence>
<evidence type="ECO:0000259" key="18">
    <source>
        <dbReference type="PROSITE" id="PS50011"/>
    </source>
</evidence>
<evidence type="ECO:0000256" key="13">
    <source>
        <dbReference type="PIRSR" id="PIRSR000615-3"/>
    </source>
</evidence>